<evidence type="ECO:0000313" key="2">
    <source>
        <dbReference type="Proteomes" id="UP000240493"/>
    </source>
</evidence>
<reference evidence="1 2" key="1">
    <citation type="submission" date="2016-07" db="EMBL/GenBank/DDBJ databases">
        <title>Multiple horizontal gene transfer events from other fungi enriched the ability of initially mycotrophic Trichoderma (Ascomycota) to feed on dead plant biomass.</title>
        <authorList>
            <consortium name="DOE Joint Genome Institute"/>
            <person name="Aerts A."/>
            <person name="Atanasova L."/>
            <person name="Chenthamara K."/>
            <person name="Zhang J."/>
            <person name="Grujic M."/>
            <person name="Henrissat B."/>
            <person name="Kuo A."/>
            <person name="Salamov A."/>
            <person name="Lipzen A."/>
            <person name="Labutti K."/>
            <person name="Barry K."/>
            <person name="Miao Y."/>
            <person name="Rahimi M.J."/>
            <person name="Shen Q."/>
            <person name="Grigoriev I.V."/>
            <person name="Kubicek C.P."/>
            <person name="Druzhinina I.S."/>
        </authorList>
    </citation>
    <scope>NUCLEOTIDE SEQUENCE [LARGE SCALE GENOMIC DNA]</scope>
    <source>
        <strain evidence="1 2">CBS 433.97</strain>
    </source>
</reference>
<accession>A0A2T3ZP73</accession>
<evidence type="ECO:0000313" key="1">
    <source>
        <dbReference type="EMBL" id="PTB46621.1"/>
    </source>
</evidence>
<proteinExistence type="predicted"/>
<dbReference type="STRING" id="1042311.A0A2T3ZP73"/>
<dbReference type="EMBL" id="KZ679256">
    <property type="protein sequence ID" value="PTB46621.1"/>
    <property type="molecule type" value="Genomic_DNA"/>
</dbReference>
<dbReference type="OrthoDB" id="5598852at2759"/>
<dbReference type="AlphaFoldDB" id="A0A2T3ZP73"/>
<keyword evidence="2" id="KW-1185">Reference proteome</keyword>
<gene>
    <name evidence="1" type="ORF">M441DRAFT_127013</name>
</gene>
<evidence type="ECO:0008006" key="3">
    <source>
        <dbReference type="Google" id="ProtNLM"/>
    </source>
</evidence>
<dbReference type="Proteomes" id="UP000240493">
    <property type="component" value="Unassembled WGS sequence"/>
</dbReference>
<name>A0A2T3ZP73_TRIA4</name>
<organism evidence="1 2">
    <name type="scientific">Trichoderma asperellum (strain ATCC 204424 / CBS 433.97 / NBRC 101777)</name>
    <dbReference type="NCBI Taxonomy" id="1042311"/>
    <lineage>
        <taxon>Eukaryota</taxon>
        <taxon>Fungi</taxon>
        <taxon>Dikarya</taxon>
        <taxon>Ascomycota</taxon>
        <taxon>Pezizomycotina</taxon>
        <taxon>Sordariomycetes</taxon>
        <taxon>Hypocreomycetidae</taxon>
        <taxon>Hypocreales</taxon>
        <taxon>Hypocreaceae</taxon>
        <taxon>Trichoderma</taxon>
    </lineage>
</organism>
<sequence length="336" mass="38275">MDAIDPIEQREFDIAHFFFYAGVTRQTCDDWLRGFKGGTFTPIPEQGNSSYSVYAGQDQEYIVQFRLKSIPLDVDAINLAQKVYGSKVPTVVLEAQLGDDDGGEKPPVLVYSIDRVHGTPYSSFLCFFAMSWNSPRQLSLVKRAMSRNLQTSILEGLFYLPEEFHPIINACINQIDVVMRLPMVVYHTDLSKESFAVDNECQLVGIMSWSKLAIGPFGLNLYILEQIYGDFSLKYGRANFYDHEDLQCLFWYTFERSVGGLTDDEFRSIKMAMIMGFLQRWGLAWKIATYPGPEPASTVDEMSQFSMSILRSYLIDEKTRFEGIKELLEGDMVPTG</sequence>
<protein>
    <recommendedName>
        <fullName evidence="3">Aminoglycoside phosphotransferase domain-containing protein</fullName>
    </recommendedName>
</protein>